<keyword evidence="4 10" id="KW-0378">Hydrolase</keyword>
<evidence type="ECO:0000256" key="4">
    <source>
        <dbReference type="ARBA" id="ARBA00022801"/>
    </source>
</evidence>
<protein>
    <recommendedName>
        <fullName evidence="10">ATP-dependent helicase/deoxyribonuclease subunit B</fullName>
        <ecNumber evidence="10">3.1.-.-</ecNumber>
    </recommendedName>
    <alternativeName>
        <fullName evidence="10">ATP-dependent helicase/nuclease subunit RexB</fullName>
    </alternativeName>
</protein>
<keyword evidence="9 10" id="KW-0234">DNA repair</keyword>
<evidence type="ECO:0000259" key="12">
    <source>
        <dbReference type="Pfam" id="PF21445"/>
    </source>
</evidence>
<evidence type="ECO:0000256" key="3">
    <source>
        <dbReference type="ARBA" id="ARBA00022763"/>
    </source>
</evidence>
<dbReference type="GO" id="GO:0005524">
    <property type="term" value="F:ATP binding"/>
    <property type="evidence" value="ECO:0007669"/>
    <property type="project" value="UniProtKB-UniRule"/>
</dbReference>
<name>A0A0R2APP7_9LACO</name>
<keyword evidence="14" id="KW-1185">Reference proteome</keyword>
<evidence type="ECO:0000256" key="8">
    <source>
        <dbReference type="ARBA" id="ARBA00023125"/>
    </source>
</evidence>
<proteinExistence type="inferred from homology"/>
<dbReference type="Pfam" id="PF21445">
    <property type="entry name" value="ADDB_N"/>
    <property type="match status" value="1"/>
</dbReference>
<evidence type="ECO:0000256" key="1">
    <source>
        <dbReference type="ARBA" id="ARBA00022722"/>
    </source>
</evidence>
<dbReference type="STRING" id="1423781.FD06_GL000635"/>
<dbReference type="EC" id="3.1.-.-" evidence="10"/>
<dbReference type="OrthoDB" id="9758506at2"/>
<comment type="caution">
    <text evidence="13">The sequence shown here is derived from an EMBL/GenBank/DDBJ whole genome shotgun (WGS) entry which is preliminary data.</text>
</comment>
<evidence type="ECO:0000256" key="5">
    <source>
        <dbReference type="ARBA" id="ARBA00022806"/>
    </source>
</evidence>
<dbReference type="Pfam" id="PF12705">
    <property type="entry name" value="PDDEXK_1"/>
    <property type="match status" value="1"/>
</dbReference>
<dbReference type="InterPro" id="IPR014141">
    <property type="entry name" value="DNA_helicase_suRexB"/>
</dbReference>
<evidence type="ECO:0000256" key="9">
    <source>
        <dbReference type="ARBA" id="ARBA00023204"/>
    </source>
</evidence>
<evidence type="ECO:0000313" key="13">
    <source>
        <dbReference type="EMBL" id="KRM69086.1"/>
    </source>
</evidence>
<dbReference type="EMBL" id="AYYQ01000008">
    <property type="protein sequence ID" value="KRM69086.1"/>
    <property type="molecule type" value="Genomic_DNA"/>
</dbReference>
<dbReference type="GO" id="GO:0000724">
    <property type="term" value="P:double-strand break repair via homologous recombination"/>
    <property type="evidence" value="ECO:0007669"/>
    <property type="project" value="UniProtKB-UniRule"/>
</dbReference>
<evidence type="ECO:0000256" key="7">
    <source>
        <dbReference type="ARBA" id="ARBA00022840"/>
    </source>
</evidence>
<dbReference type="PANTHER" id="PTHR30591:SF1">
    <property type="entry name" value="RECBCD ENZYME SUBUNIT RECC"/>
    <property type="match status" value="1"/>
</dbReference>
<evidence type="ECO:0000313" key="14">
    <source>
        <dbReference type="Proteomes" id="UP000052012"/>
    </source>
</evidence>
<feature type="domain" description="PD-(D/E)XK endonuclease-like" evidence="11">
    <location>
        <begin position="803"/>
        <end position="1079"/>
    </location>
</feature>
<dbReference type="Gene3D" id="3.40.50.300">
    <property type="entry name" value="P-loop containing nucleotide triphosphate hydrolases"/>
    <property type="match status" value="3"/>
</dbReference>
<comment type="subunit">
    <text evidence="10">Heterodimer of AddA and RexB.</text>
</comment>
<comment type="function">
    <text evidence="10">The heterodimer acts as both an ATP-dependent DNA helicase and an ATP-dependent, dual-direction single-stranded exonuclease. Recognizes the chi site generating a DNA molecule suitable for the initiation of homologous recombination. This subunit has 5' -&gt; 3' nuclease activity but not helicase activity.</text>
</comment>
<comment type="miscellaneous">
    <text evidence="10">Despite having helicase-like domains, this subunit does not have helicase activity.</text>
</comment>
<dbReference type="InterPro" id="IPR027417">
    <property type="entry name" value="P-loop_NTPase"/>
</dbReference>
<reference evidence="13 14" key="1">
    <citation type="journal article" date="2015" name="Genome Announc.">
        <title>Expanding the biotechnology potential of lactobacilli through comparative genomics of 213 strains and associated genera.</title>
        <authorList>
            <person name="Sun Z."/>
            <person name="Harris H.M."/>
            <person name="McCann A."/>
            <person name="Guo C."/>
            <person name="Argimon S."/>
            <person name="Zhang W."/>
            <person name="Yang X."/>
            <person name="Jeffery I.B."/>
            <person name="Cooney J.C."/>
            <person name="Kagawa T.F."/>
            <person name="Liu W."/>
            <person name="Song Y."/>
            <person name="Salvetti E."/>
            <person name="Wrobel A."/>
            <person name="Rasinkangas P."/>
            <person name="Parkhill J."/>
            <person name="Rea M.C."/>
            <person name="O'Sullivan O."/>
            <person name="Ritari J."/>
            <person name="Douillard F.P."/>
            <person name="Paul Ross R."/>
            <person name="Yang R."/>
            <person name="Briner A.E."/>
            <person name="Felis G.E."/>
            <person name="de Vos W.M."/>
            <person name="Barrangou R."/>
            <person name="Klaenhammer T.R."/>
            <person name="Caufield P.W."/>
            <person name="Cui Y."/>
            <person name="Zhang H."/>
            <person name="O'Toole P.W."/>
        </authorList>
    </citation>
    <scope>NUCLEOTIDE SEQUENCE [LARGE SCALE GENOMIC DNA]</scope>
    <source>
        <strain evidence="13 14">DSM 23829</strain>
    </source>
</reference>
<dbReference type="GO" id="GO:0008409">
    <property type="term" value="F:5'-3' exonuclease activity"/>
    <property type="evidence" value="ECO:0007669"/>
    <property type="project" value="UniProtKB-UniRule"/>
</dbReference>
<comment type="caution">
    <text evidence="10">Lacks conserved residue(s) required for the propagation of feature annotation.</text>
</comment>
<keyword evidence="1 10" id="KW-0540">Nuclease</keyword>
<dbReference type="InterPro" id="IPR038726">
    <property type="entry name" value="PDDEXK_AddAB-type"/>
</dbReference>
<dbReference type="PANTHER" id="PTHR30591">
    <property type="entry name" value="RECBCD ENZYME SUBUNIT RECC"/>
    <property type="match status" value="1"/>
</dbReference>
<keyword evidence="7 10" id="KW-0067">ATP-binding</keyword>
<dbReference type="HAMAP" id="MF_01453">
    <property type="entry name" value="AddB_type2"/>
    <property type="match status" value="1"/>
</dbReference>
<keyword evidence="3 10" id="KW-0227">DNA damage</keyword>
<accession>A0A0R2APP7</accession>
<feature type="domain" description="ATP-dependent helicase/deoxyribonuclease subunit B N-terminal" evidence="12">
    <location>
        <begin position="5"/>
        <end position="286"/>
    </location>
</feature>
<keyword evidence="2 10" id="KW-0547">Nucleotide-binding</keyword>
<dbReference type="InterPro" id="IPR049035">
    <property type="entry name" value="ADDB_N"/>
</dbReference>
<dbReference type="SUPFAM" id="SSF52540">
    <property type="entry name" value="P-loop containing nucleoside triphosphate hydrolases"/>
    <property type="match status" value="1"/>
</dbReference>
<evidence type="ECO:0000256" key="6">
    <source>
        <dbReference type="ARBA" id="ARBA00022839"/>
    </source>
</evidence>
<dbReference type="PATRIC" id="fig|1423781.4.peg.649"/>
<comment type="cofactor">
    <cofactor evidence="10">
        <name>Mg(2+)</name>
        <dbReference type="ChEBI" id="CHEBI:18420"/>
    </cofactor>
</comment>
<keyword evidence="8 10" id="KW-0238">DNA-binding</keyword>
<keyword evidence="6 10" id="KW-0269">Exonuclease</keyword>
<comment type="similarity">
    <text evidence="10">Belongs to the helicase family. AddB/RexB type 2 subfamily.</text>
</comment>
<gene>
    <name evidence="10" type="primary">rexB</name>
    <name evidence="13" type="ORF">FD06_GL000635</name>
</gene>
<evidence type="ECO:0000256" key="10">
    <source>
        <dbReference type="HAMAP-Rule" id="MF_01453"/>
    </source>
</evidence>
<organism evidence="13 14">
    <name type="scientific">Apilactobacillus ozensis DSM 23829 = JCM 17196</name>
    <dbReference type="NCBI Taxonomy" id="1423781"/>
    <lineage>
        <taxon>Bacteria</taxon>
        <taxon>Bacillati</taxon>
        <taxon>Bacillota</taxon>
        <taxon>Bacilli</taxon>
        <taxon>Lactobacillales</taxon>
        <taxon>Lactobacillaceae</taxon>
        <taxon>Apilactobacillus</taxon>
    </lineage>
</organism>
<dbReference type="GO" id="GO:0016817">
    <property type="term" value="F:hydrolase activity, acting on acid anhydrides"/>
    <property type="evidence" value="ECO:0007669"/>
    <property type="project" value="InterPro"/>
</dbReference>
<dbReference type="Proteomes" id="UP000052012">
    <property type="component" value="Unassembled WGS sequence"/>
</dbReference>
<dbReference type="GO" id="GO:0003690">
    <property type="term" value="F:double-stranded DNA binding"/>
    <property type="evidence" value="ECO:0007669"/>
    <property type="project" value="UniProtKB-UniRule"/>
</dbReference>
<sequence length="1188" mass="136859">MSLQFIIGTAGYDHNDKIIESMQARLDNHSDEQNFYIVPNHIKFESEVDTLKHLNIENNPFFASNNLQVFSMTRLVWYYLKNHPEYQKPQLSESGINMLIYQIILDHQADLTIFNGELGQTGFVAKIAKQIAEMQAGCISADDLDQLTNMDHHFKSELNDKLKDFAIIYREFEARTLGKYLHKSDMLDILNSYLNQADTKLDKTNFYISGFSQLTAQERAIVETMIKKANLVVIDLTLDKPYPSQLPEEPDLFYKSARLYHELYQLARMHNKHVLTDIYANRPRVNADLLKLDNYWKESAKMGQIRDAKLENNSVEVWQTDNNYAEVSYIANQIRQMVATKNYKYSDFLVMTRHLDSYKNIIKPIFDMEDIPFFNDVQKNMADHPLVELLNALFSIDSQHGKSYQYADVMRLLKTEMLIPKDSNGDYLDINDYRNRIDLTENLVLRNGYEGNKWLQKEDWQYAWSDDADFGVQFDKNDAITTQINSIRHFIKDTLPPFYKKIRAAKNGLQAATILYQFMVDIGVSDQLNTWRNNLINAGKLEASTRPEQVWNTFCSLLDDYVTVLGDTEFKEEDFLALLQAGFEGASYNQIPSTLDQVAISESGIVQMNNRKVVFMMGSTDDVMPDHIVNDNLFNDADRDDLSDYLTDEQYLSDTSERQMADDQYLNYLSFLVGSQKLIFSFSASQDVDTVVNISPYVARIADHFNIEIKHLPATADAKSSNIDKFLGTKRSTLRRLVQASQDSKNSNVELSASWKYVYQKLGHDLNFKALTQKLLGGLKYQNIPTQLSPEIITKLYGNQLSTSISKLEQFYSNPYEYFLKYGLKLQERNVFDLSPANTGQFYHEAMDKIMRKINAEKIDLSSLEIKDVRALVGEVTQKMLEDAQDFQYAILQSSYRMQYIKKQLVETVQRTLLTMHEQSKYTPMRPRNTEISFGQVGQKNDLNPLKFVLSPDQVIQEPKLINVRGRIDRVDVMNVNGRDYVGIVDYKSSQHKLEFGKIYDGTSMQMLTYLDVLAKNLDLWTETEKAALAGAVYMHINNPKLTIKEINKSIEDAFLNKQKYSGILVNNDELLNKIDRALSDENYGSSKVFPLRKNKNGSFSKTSPIVEPADLELMIAHNEDLIKHAGHEIFSGNIDIAPAKWAPNSNAMKYTPYKSIMQFDPLLTENNYREVDSMGLSEFIKRLKTED</sequence>
<keyword evidence="5 10" id="KW-0347">Helicase</keyword>
<dbReference type="GO" id="GO:0004386">
    <property type="term" value="F:helicase activity"/>
    <property type="evidence" value="ECO:0007669"/>
    <property type="project" value="UniProtKB-KW"/>
</dbReference>
<evidence type="ECO:0000259" key="11">
    <source>
        <dbReference type="Pfam" id="PF12705"/>
    </source>
</evidence>
<evidence type="ECO:0000256" key="2">
    <source>
        <dbReference type="ARBA" id="ARBA00022741"/>
    </source>
</evidence>
<dbReference type="AlphaFoldDB" id="A0A0R2APP7"/>